<dbReference type="InterPro" id="IPR022060">
    <property type="entry name" value="DUF3616"/>
</dbReference>
<dbReference type="RefSeq" id="WP_067916385.1">
    <property type="nucleotide sequence ID" value="NZ_BSRZ01000014.1"/>
</dbReference>
<name>A0A9W6Q063_9ACTN</name>
<keyword evidence="3" id="KW-1185">Reference proteome</keyword>
<sequence>MIVERRVELLFGQESREAETHTNLSAVRQDGRCLWAAGDETATVERLTASVDGDGLVSGYGDQRTVPLADLVPLPAGPDEEADIEGLARTDGWLWAIGSHSLKRKKVKDGHSVAKSRKRLATVVREENRFVLVRMPLVAGADGLPEVTRRDGERTAAVLGGHGDSITDALADDPHLAPFLRLPGKDNGVDIEGIAAHRDRLYVGLRGPVLRGWAVLVEIRPETHPDDPHRLRLCPIGGDGALYRTHFLDLDGLGVRDLCPHGDDLLLLTGPSMDLDGPVRVVRWPGAASIDSPGVVHASELEVLGELPYGQGDDHAEGIAVLDESDAATLRLLVVYDSPSPRRLTDRGVLADVVAFKR</sequence>
<evidence type="ECO:0000313" key="2">
    <source>
        <dbReference type="EMBL" id="GLW66356.1"/>
    </source>
</evidence>
<feature type="domain" description="DUF3616" evidence="1">
    <location>
        <begin position="23"/>
        <end position="352"/>
    </location>
</feature>
<organism evidence="2 3">
    <name type="scientific">Actinomadura rubrobrunea</name>
    <dbReference type="NCBI Taxonomy" id="115335"/>
    <lineage>
        <taxon>Bacteria</taxon>
        <taxon>Bacillati</taxon>
        <taxon>Actinomycetota</taxon>
        <taxon>Actinomycetes</taxon>
        <taxon>Streptosporangiales</taxon>
        <taxon>Thermomonosporaceae</taxon>
        <taxon>Actinomadura</taxon>
    </lineage>
</organism>
<dbReference type="Proteomes" id="UP001165124">
    <property type="component" value="Unassembled WGS sequence"/>
</dbReference>
<evidence type="ECO:0000313" key="3">
    <source>
        <dbReference type="Proteomes" id="UP001165124"/>
    </source>
</evidence>
<proteinExistence type="predicted"/>
<evidence type="ECO:0000259" key="1">
    <source>
        <dbReference type="Pfam" id="PF12275"/>
    </source>
</evidence>
<dbReference type="EMBL" id="BSRZ01000014">
    <property type="protein sequence ID" value="GLW66356.1"/>
    <property type="molecule type" value="Genomic_DNA"/>
</dbReference>
<dbReference type="Pfam" id="PF12275">
    <property type="entry name" value="DUF3616"/>
    <property type="match status" value="1"/>
</dbReference>
<reference evidence="2" key="1">
    <citation type="submission" date="2023-02" db="EMBL/GenBank/DDBJ databases">
        <title>Actinomadura rubrobrunea NBRC 14622.</title>
        <authorList>
            <person name="Ichikawa N."/>
            <person name="Sato H."/>
            <person name="Tonouchi N."/>
        </authorList>
    </citation>
    <scope>NUCLEOTIDE SEQUENCE</scope>
    <source>
        <strain evidence="2">NBRC 14622</strain>
    </source>
</reference>
<dbReference type="AlphaFoldDB" id="A0A9W6Q063"/>
<gene>
    <name evidence="2" type="ORF">Arub01_46000</name>
</gene>
<comment type="caution">
    <text evidence="2">The sequence shown here is derived from an EMBL/GenBank/DDBJ whole genome shotgun (WGS) entry which is preliminary data.</text>
</comment>
<accession>A0A9W6Q063</accession>
<protein>
    <recommendedName>
        <fullName evidence="1">DUF3616 domain-containing protein</fullName>
    </recommendedName>
</protein>